<dbReference type="AlphaFoldDB" id="A0A8X6WAD5"/>
<sequence length="136" mass="15640">MPSERHSTLQTSIPCQSVRDARQVQFQLSSIWDKSRFNVIAFESSNRYASHPSSPIDVSRFAKSKRINLADPDDSLSNLPIEILIGAYFYWNAMHSDVPVSCRIPWPWSHRFGWILSGSRSHATVFFSILHFLILM</sequence>
<evidence type="ECO:0000313" key="2">
    <source>
        <dbReference type="Proteomes" id="UP000887159"/>
    </source>
</evidence>
<keyword evidence="2" id="KW-1185">Reference proteome</keyword>
<gene>
    <name evidence="1" type="primary">AVEN_159203_1</name>
    <name evidence="1" type="ORF">TNCV_3118411</name>
</gene>
<proteinExistence type="predicted"/>
<dbReference type="Proteomes" id="UP000887159">
    <property type="component" value="Unassembled WGS sequence"/>
</dbReference>
<dbReference type="EMBL" id="BMAU01021394">
    <property type="protein sequence ID" value="GFY30681.1"/>
    <property type="molecule type" value="Genomic_DNA"/>
</dbReference>
<organism evidence="1 2">
    <name type="scientific">Trichonephila clavipes</name>
    <name type="common">Golden silk orbweaver</name>
    <name type="synonym">Nephila clavipes</name>
    <dbReference type="NCBI Taxonomy" id="2585209"/>
    <lineage>
        <taxon>Eukaryota</taxon>
        <taxon>Metazoa</taxon>
        <taxon>Ecdysozoa</taxon>
        <taxon>Arthropoda</taxon>
        <taxon>Chelicerata</taxon>
        <taxon>Arachnida</taxon>
        <taxon>Araneae</taxon>
        <taxon>Araneomorphae</taxon>
        <taxon>Entelegynae</taxon>
        <taxon>Araneoidea</taxon>
        <taxon>Nephilidae</taxon>
        <taxon>Trichonephila</taxon>
    </lineage>
</organism>
<comment type="caution">
    <text evidence="1">The sequence shown here is derived from an EMBL/GenBank/DDBJ whole genome shotgun (WGS) entry which is preliminary data.</text>
</comment>
<name>A0A8X6WAD5_TRICX</name>
<protein>
    <submittedName>
        <fullName evidence="1">DUF1758 domain-containing protein</fullName>
    </submittedName>
</protein>
<accession>A0A8X6WAD5</accession>
<evidence type="ECO:0000313" key="1">
    <source>
        <dbReference type="EMBL" id="GFY30681.1"/>
    </source>
</evidence>
<reference evidence="1" key="1">
    <citation type="submission" date="2020-08" db="EMBL/GenBank/DDBJ databases">
        <title>Multicomponent nature underlies the extraordinary mechanical properties of spider dragline silk.</title>
        <authorList>
            <person name="Kono N."/>
            <person name="Nakamura H."/>
            <person name="Mori M."/>
            <person name="Yoshida Y."/>
            <person name="Ohtoshi R."/>
            <person name="Malay A.D."/>
            <person name="Moran D.A.P."/>
            <person name="Tomita M."/>
            <person name="Numata K."/>
            <person name="Arakawa K."/>
        </authorList>
    </citation>
    <scope>NUCLEOTIDE SEQUENCE</scope>
</reference>